<feature type="transmembrane region" description="Helical" evidence="1">
    <location>
        <begin position="59"/>
        <end position="77"/>
    </location>
</feature>
<feature type="transmembrane region" description="Helical" evidence="1">
    <location>
        <begin position="89"/>
        <end position="110"/>
    </location>
</feature>
<dbReference type="PROSITE" id="PS51257">
    <property type="entry name" value="PROKAR_LIPOPROTEIN"/>
    <property type="match status" value="1"/>
</dbReference>
<keyword evidence="1" id="KW-0812">Transmembrane</keyword>
<name>A0A4Q2K1E4_9ACTN</name>
<sequence>MQANEKLSVTNLLVRRWISYCIGLFLVALAISCSVKSGLGISPASSMAYVAGLANGWSMGTWTAIFYTSFVVLQIILKGRAFELKNLLQVPVSMAFGVVVDFTNLLFSFAHDPTNYAAQLGYLGLSLIIMGFGYVYYLPPNIIALPSEGVMQGISYRFGLKNSTAKLIWDPLCVIATFAISLTCLGGIVGIREGTIVAAFGNGLALKIFMKLFKEKLSDPLLGVKSTSVVQAAQGQLG</sequence>
<dbReference type="Pfam" id="PF19700">
    <property type="entry name" value="DUF6198"/>
    <property type="match status" value="1"/>
</dbReference>
<dbReference type="PANTHER" id="PTHR40078">
    <property type="entry name" value="INTEGRAL MEMBRANE PROTEIN-RELATED"/>
    <property type="match status" value="1"/>
</dbReference>
<proteinExistence type="predicted"/>
<comment type="caution">
    <text evidence="2">The sequence shown here is derived from an EMBL/GenBank/DDBJ whole genome shotgun (WGS) entry which is preliminary data.</text>
</comment>
<dbReference type="Proteomes" id="UP000293345">
    <property type="component" value="Unassembled WGS sequence"/>
</dbReference>
<dbReference type="AlphaFoldDB" id="A0A4Q2K1E4"/>
<keyword evidence="1" id="KW-1133">Transmembrane helix</keyword>
<feature type="transmembrane region" description="Helical" evidence="1">
    <location>
        <begin position="167"/>
        <end position="189"/>
    </location>
</feature>
<evidence type="ECO:0000313" key="2">
    <source>
        <dbReference type="EMBL" id="RXZ54208.1"/>
    </source>
</evidence>
<dbReference type="RefSeq" id="WP_129424348.1">
    <property type="nucleotide sequence ID" value="NZ_SDPW01000001.1"/>
</dbReference>
<protein>
    <recommendedName>
        <fullName evidence="4">YitT family protein</fullName>
    </recommendedName>
</protein>
<keyword evidence="3" id="KW-1185">Reference proteome</keyword>
<accession>A0A4Q2K1E4</accession>
<dbReference type="PANTHER" id="PTHR40078:SF1">
    <property type="entry name" value="INTEGRAL MEMBRANE PROTEIN"/>
    <property type="match status" value="1"/>
</dbReference>
<feature type="transmembrane region" description="Helical" evidence="1">
    <location>
        <begin position="116"/>
        <end position="137"/>
    </location>
</feature>
<evidence type="ECO:0000256" key="1">
    <source>
        <dbReference type="SAM" id="Phobius"/>
    </source>
</evidence>
<evidence type="ECO:0000313" key="3">
    <source>
        <dbReference type="Proteomes" id="UP000293345"/>
    </source>
</evidence>
<feature type="transmembrane region" description="Helical" evidence="1">
    <location>
        <begin position="20"/>
        <end position="39"/>
    </location>
</feature>
<dbReference type="InterPro" id="IPR038750">
    <property type="entry name" value="YczE/YyaS-like"/>
</dbReference>
<organism evidence="2 3">
    <name type="scientific">Senegalimassilia faecalis</name>
    <dbReference type="NCBI Taxonomy" id="2509433"/>
    <lineage>
        <taxon>Bacteria</taxon>
        <taxon>Bacillati</taxon>
        <taxon>Actinomycetota</taxon>
        <taxon>Coriobacteriia</taxon>
        <taxon>Coriobacteriales</taxon>
        <taxon>Coriobacteriaceae</taxon>
        <taxon>Senegalimassilia</taxon>
    </lineage>
</organism>
<reference evidence="2 3" key="1">
    <citation type="submission" date="2019-01" db="EMBL/GenBank/DDBJ databases">
        <title>Senegalimassilia sp. nov. KGMB04484 isolated human feces.</title>
        <authorList>
            <person name="Han K.-I."/>
            <person name="Kim J.-S."/>
            <person name="Lee K.C."/>
            <person name="Suh M.K."/>
            <person name="Eom M.K."/>
            <person name="Lee J.H."/>
            <person name="Park S.-H."/>
            <person name="Kang S.W."/>
            <person name="Park J.-E."/>
            <person name="Oh B.S."/>
            <person name="Yu S.Y."/>
            <person name="Choi S.-H."/>
            <person name="Lee D.H."/>
            <person name="Yoon H."/>
            <person name="Kim B.-Y."/>
            <person name="Lee J.H."/>
            <person name="Lee J.-S."/>
        </authorList>
    </citation>
    <scope>NUCLEOTIDE SEQUENCE [LARGE SCALE GENOMIC DNA]</scope>
    <source>
        <strain evidence="2 3">KGMB04484</strain>
    </source>
</reference>
<dbReference type="OrthoDB" id="87655at2"/>
<keyword evidence="1" id="KW-0472">Membrane</keyword>
<gene>
    <name evidence="2" type="ORF">ET524_06770</name>
</gene>
<dbReference type="EMBL" id="SDPW01000001">
    <property type="protein sequence ID" value="RXZ54208.1"/>
    <property type="molecule type" value="Genomic_DNA"/>
</dbReference>
<evidence type="ECO:0008006" key="4">
    <source>
        <dbReference type="Google" id="ProtNLM"/>
    </source>
</evidence>